<dbReference type="SUPFAM" id="SSF82784">
    <property type="entry name" value="OsmC-like"/>
    <property type="match status" value="1"/>
</dbReference>
<dbReference type="InterPro" id="IPR019904">
    <property type="entry name" value="Peroxiredoxin_OsmC"/>
</dbReference>
<dbReference type="GO" id="GO:0004601">
    <property type="term" value="F:peroxidase activity"/>
    <property type="evidence" value="ECO:0007669"/>
    <property type="project" value="InterPro"/>
</dbReference>
<dbReference type="Proteomes" id="UP000245533">
    <property type="component" value="Unassembled WGS sequence"/>
</dbReference>
<evidence type="ECO:0000313" key="2">
    <source>
        <dbReference type="Proteomes" id="UP000245533"/>
    </source>
</evidence>
<dbReference type="EMBL" id="QGGB01000008">
    <property type="protein sequence ID" value="PWN05853.1"/>
    <property type="molecule type" value="Genomic_DNA"/>
</dbReference>
<dbReference type="RefSeq" id="WP_109647296.1">
    <property type="nucleotide sequence ID" value="NZ_QGGB01000008.1"/>
</dbReference>
<dbReference type="Gene3D" id="3.30.300.20">
    <property type="match status" value="1"/>
</dbReference>
<dbReference type="AlphaFoldDB" id="A0A316TML8"/>
<dbReference type="OrthoDB" id="9807532at2"/>
<dbReference type="Pfam" id="PF02566">
    <property type="entry name" value="OsmC"/>
    <property type="match status" value="1"/>
</dbReference>
<reference evidence="1 2" key="1">
    <citation type="submission" date="2018-05" db="EMBL/GenBank/DDBJ databases">
        <title>Rhodohalobacter halophilus gen. nov., sp. nov., a moderately halophilic member of the family Balneolaceae.</title>
        <authorList>
            <person name="Liu Z.-W."/>
        </authorList>
    </citation>
    <scope>NUCLEOTIDE SEQUENCE [LARGE SCALE GENOMIC DNA]</scope>
    <source>
        <strain evidence="1 2">8A47</strain>
    </source>
</reference>
<gene>
    <name evidence="1" type="ORF">DDZ15_11730</name>
</gene>
<organism evidence="1 2">
    <name type="scientific">Rhodohalobacter mucosus</name>
    <dbReference type="NCBI Taxonomy" id="2079485"/>
    <lineage>
        <taxon>Bacteria</taxon>
        <taxon>Pseudomonadati</taxon>
        <taxon>Balneolota</taxon>
        <taxon>Balneolia</taxon>
        <taxon>Balneolales</taxon>
        <taxon>Balneolaceae</taxon>
        <taxon>Rhodohalobacter</taxon>
    </lineage>
</organism>
<dbReference type="InterPro" id="IPR036102">
    <property type="entry name" value="OsmC/Ohrsf"/>
</dbReference>
<name>A0A316TML8_9BACT</name>
<keyword evidence="2" id="KW-1185">Reference proteome</keyword>
<dbReference type="GO" id="GO:0006979">
    <property type="term" value="P:response to oxidative stress"/>
    <property type="evidence" value="ECO:0007669"/>
    <property type="project" value="InterPro"/>
</dbReference>
<dbReference type="NCBIfam" id="TIGR03562">
    <property type="entry name" value="osmo_induc_OsmC"/>
    <property type="match status" value="1"/>
</dbReference>
<protein>
    <submittedName>
        <fullName evidence="1">OsmC family peroxiredoxin</fullName>
    </submittedName>
</protein>
<dbReference type="PANTHER" id="PTHR42830">
    <property type="entry name" value="OSMOTICALLY INDUCIBLE FAMILY PROTEIN"/>
    <property type="match status" value="1"/>
</dbReference>
<comment type="caution">
    <text evidence="1">The sequence shown here is derived from an EMBL/GenBank/DDBJ whole genome shotgun (WGS) entry which is preliminary data.</text>
</comment>
<proteinExistence type="predicted"/>
<sequence length="144" mass="15285">MKRTAKAVWKGAGTSGKGMLTTQSGAFDEQPYSVKLRFENEDGKLGTNPEELIAAAHSGCYAMALSVALEKEGYTADTLSVDAELSLDKQNGGWAITKIALKLDAKVPGIENDKFDELAEGAKKGCPVSKVLNADITLDYTLNG</sequence>
<dbReference type="PANTHER" id="PTHR42830:SF1">
    <property type="entry name" value="OSMOTICALLY INDUCIBLE FAMILY PROTEIN"/>
    <property type="match status" value="1"/>
</dbReference>
<accession>A0A316TML8</accession>
<dbReference type="InterPro" id="IPR052707">
    <property type="entry name" value="OsmC_Ohr_Peroxiredoxin"/>
</dbReference>
<dbReference type="InterPro" id="IPR015946">
    <property type="entry name" value="KH_dom-like_a/b"/>
</dbReference>
<dbReference type="InterPro" id="IPR003718">
    <property type="entry name" value="OsmC/Ohr_fam"/>
</dbReference>
<evidence type="ECO:0000313" key="1">
    <source>
        <dbReference type="EMBL" id="PWN05853.1"/>
    </source>
</evidence>